<protein>
    <submittedName>
        <fullName evidence="1">CRISPR-associated endonuclease Cas3</fullName>
    </submittedName>
</protein>
<evidence type="ECO:0000313" key="1">
    <source>
        <dbReference type="EMBL" id="BCU69768.1"/>
    </source>
</evidence>
<proteinExistence type="predicted"/>
<dbReference type="Proteomes" id="UP000825123">
    <property type="component" value="Chromosome"/>
</dbReference>
<gene>
    <name evidence="1" type="ORF">KN1_10650</name>
</gene>
<name>A0A8D5U5N3_9CREN</name>
<dbReference type="AlphaFoldDB" id="A0A8D5U5N3"/>
<dbReference type="Gene3D" id="1.10.3210.30">
    <property type="match status" value="1"/>
</dbReference>
<dbReference type="EMBL" id="AP024597">
    <property type="protein sequence ID" value="BCU69768.1"/>
    <property type="molecule type" value="Genomic_DNA"/>
</dbReference>
<evidence type="ECO:0000313" key="2">
    <source>
        <dbReference type="Proteomes" id="UP000825123"/>
    </source>
</evidence>
<keyword evidence="1" id="KW-0540">Nuclease</keyword>
<sequence>MTKPCAYFEGGECKESYLTHIRYMLDVWERIKGYYVKTLDRVAGKGSEHYLKLAFLAHDAGKLLKAYTRDKRKFRHELVGAYVLYKMVGGGAGDVFATAVLLHHESIILSVYAGQYGERIIPLSTVRAVLEDFKGLLTPYASLKDDEAYGKVGMEKEIDEMEGILSSLKADDVYDVVKSLVVGASSGKDSLVFRNKVSAVLHVLVLVDSVAANTSRADSRDEGTWVTKAAKVAEPGVW</sequence>
<organism evidence="1 2">
    <name type="scientific">Stygiolobus caldivivus</name>
    <dbReference type="NCBI Taxonomy" id="2824673"/>
    <lineage>
        <taxon>Archaea</taxon>
        <taxon>Thermoproteota</taxon>
        <taxon>Thermoprotei</taxon>
        <taxon>Sulfolobales</taxon>
        <taxon>Sulfolobaceae</taxon>
        <taxon>Stygiolobus</taxon>
    </lineage>
</organism>
<dbReference type="GO" id="GO:0004519">
    <property type="term" value="F:endonuclease activity"/>
    <property type="evidence" value="ECO:0007669"/>
    <property type="project" value="UniProtKB-KW"/>
</dbReference>
<dbReference type="InterPro" id="IPR038257">
    <property type="entry name" value="CRISPR-assoc_Cas3_HD_sf"/>
</dbReference>
<accession>A0A8D5U5N3</accession>
<dbReference type="GeneID" id="66162808"/>
<dbReference type="KEGG" id="csty:KN1_10650"/>
<reference evidence="1 2" key="1">
    <citation type="submission" date="2021-04" db="EMBL/GenBank/DDBJ databases">
        <title>Complete genome sequence of Stygiolobus sp. KN-1.</title>
        <authorList>
            <person name="Nakamura K."/>
            <person name="Sakai H."/>
            <person name="Kurosawa N."/>
        </authorList>
    </citation>
    <scope>NUCLEOTIDE SEQUENCE [LARGE SCALE GENOMIC DNA]</scope>
    <source>
        <strain evidence="1 2">KN-1</strain>
    </source>
</reference>
<keyword evidence="1" id="KW-0378">Hydrolase</keyword>
<dbReference type="RefSeq" id="WP_221289779.1">
    <property type="nucleotide sequence ID" value="NZ_AP024597.1"/>
</dbReference>
<keyword evidence="1" id="KW-0255">Endonuclease</keyword>
<keyword evidence="2" id="KW-1185">Reference proteome</keyword>